<organism evidence="1 2">
    <name type="scientific">Pseudahrensia aquimaris</name>
    <dbReference type="NCBI Taxonomy" id="744461"/>
    <lineage>
        <taxon>Bacteria</taxon>
        <taxon>Pseudomonadati</taxon>
        <taxon>Pseudomonadota</taxon>
        <taxon>Alphaproteobacteria</taxon>
        <taxon>Hyphomicrobiales</taxon>
        <taxon>Ahrensiaceae</taxon>
        <taxon>Pseudahrensia</taxon>
    </lineage>
</organism>
<dbReference type="PANTHER" id="PTHR48100:SF1">
    <property type="entry name" value="HISTIDINE PHOSPHATASE FAMILY PROTEIN-RELATED"/>
    <property type="match status" value="1"/>
</dbReference>
<dbReference type="PIRSF" id="PIRSF000709">
    <property type="entry name" value="6PFK_2-Ptase"/>
    <property type="match status" value="1"/>
</dbReference>
<keyword evidence="2" id="KW-1185">Reference proteome</keyword>
<dbReference type="SUPFAM" id="SSF53254">
    <property type="entry name" value="Phosphoglycerate mutase-like"/>
    <property type="match status" value="1"/>
</dbReference>
<evidence type="ECO:0000313" key="1">
    <source>
        <dbReference type="EMBL" id="MFD0914975.1"/>
    </source>
</evidence>
<protein>
    <submittedName>
        <fullName evidence="1">Histidine phosphatase family protein</fullName>
    </submittedName>
</protein>
<name>A0ABW3FDH9_9HYPH</name>
<gene>
    <name evidence="1" type="ORF">ACFQ14_00985</name>
</gene>
<dbReference type="PANTHER" id="PTHR48100">
    <property type="entry name" value="BROAD-SPECIFICITY PHOSPHATASE YOR283W-RELATED"/>
    <property type="match status" value="1"/>
</dbReference>
<dbReference type="RefSeq" id="WP_377210827.1">
    <property type="nucleotide sequence ID" value="NZ_JBHTJV010000002.1"/>
</dbReference>
<accession>A0ABW3FDH9</accession>
<dbReference type="InterPro" id="IPR013078">
    <property type="entry name" value="His_Pase_superF_clade-1"/>
</dbReference>
<dbReference type="EMBL" id="JBHTJV010000002">
    <property type="protein sequence ID" value="MFD0914975.1"/>
    <property type="molecule type" value="Genomic_DNA"/>
</dbReference>
<dbReference type="CDD" id="cd07067">
    <property type="entry name" value="HP_PGM_like"/>
    <property type="match status" value="1"/>
</dbReference>
<proteinExistence type="predicted"/>
<dbReference type="InterPro" id="IPR050275">
    <property type="entry name" value="PGM_Phosphatase"/>
</dbReference>
<dbReference type="Proteomes" id="UP001597101">
    <property type="component" value="Unassembled WGS sequence"/>
</dbReference>
<dbReference type="Gene3D" id="3.40.50.1240">
    <property type="entry name" value="Phosphoglycerate mutase-like"/>
    <property type="match status" value="1"/>
</dbReference>
<reference evidence="2" key="1">
    <citation type="journal article" date="2019" name="Int. J. Syst. Evol. Microbiol.">
        <title>The Global Catalogue of Microorganisms (GCM) 10K type strain sequencing project: providing services to taxonomists for standard genome sequencing and annotation.</title>
        <authorList>
            <consortium name="The Broad Institute Genomics Platform"/>
            <consortium name="The Broad Institute Genome Sequencing Center for Infectious Disease"/>
            <person name="Wu L."/>
            <person name="Ma J."/>
        </authorList>
    </citation>
    <scope>NUCLEOTIDE SEQUENCE [LARGE SCALE GENOMIC DNA]</scope>
    <source>
        <strain evidence="2">CCUG 60023</strain>
    </source>
</reference>
<dbReference type="SMART" id="SM00855">
    <property type="entry name" value="PGAM"/>
    <property type="match status" value="1"/>
</dbReference>
<dbReference type="Pfam" id="PF00300">
    <property type="entry name" value="His_Phos_1"/>
    <property type="match status" value="1"/>
</dbReference>
<evidence type="ECO:0000313" key="2">
    <source>
        <dbReference type="Proteomes" id="UP001597101"/>
    </source>
</evidence>
<sequence length="194" mass="21460">MRHGATAWNIADRFQGTTETMLHPIGRDQALINAKAVEAFIRAGQFQRDEITIVSSPLARARQTASIVAERLGLENTKIQTITALREISLGRWEGMNNLRVKEVYYEERQSRKLDRWNFRPQGGESLAERADGVKAALASLDPHSVVITHAGILRIALHVLGSESIDDAASASLPHEGLLHFDGTALHRMFATT</sequence>
<dbReference type="InterPro" id="IPR029033">
    <property type="entry name" value="His_PPase_superfam"/>
</dbReference>
<comment type="caution">
    <text evidence="1">The sequence shown here is derived from an EMBL/GenBank/DDBJ whole genome shotgun (WGS) entry which is preliminary data.</text>
</comment>